<proteinExistence type="predicted"/>
<name>A0A1X0ZLG4_PSEPU</name>
<feature type="non-terminal residue" evidence="1">
    <location>
        <position position="228"/>
    </location>
</feature>
<reference evidence="1 2" key="1">
    <citation type="submission" date="2017-04" db="EMBL/GenBank/DDBJ databases">
        <title>Presence of VIM-2 positive Pseudomonas species in chickens and their surrounding environment.</title>
        <authorList>
            <person name="Zhang R."/>
        </authorList>
    </citation>
    <scope>NUCLEOTIDE SEQUENCE [LARGE SCALE GENOMIC DNA]</scope>
    <source>
        <strain evidence="1 2">DZ-C18</strain>
    </source>
</reference>
<dbReference type="EMBL" id="NBWC01000077">
    <property type="protein sequence ID" value="ORL57139.1"/>
    <property type="molecule type" value="Genomic_DNA"/>
</dbReference>
<comment type="caution">
    <text evidence="1">The sequence shown here is derived from an EMBL/GenBank/DDBJ whole genome shotgun (WGS) entry which is preliminary data.</text>
</comment>
<accession>A0A1X0ZLG4</accession>
<evidence type="ECO:0000313" key="1">
    <source>
        <dbReference type="EMBL" id="ORL57139.1"/>
    </source>
</evidence>
<organism evidence="1 2">
    <name type="scientific">Pseudomonas putida</name>
    <name type="common">Arthrobacter siderocapsulatus</name>
    <dbReference type="NCBI Taxonomy" id="303"/>
    <lineage>
        <taxon>Bacteria</taxon>
        <taxon>Pseudomonadati</taxon>
        <taxon>Pseudomonadota</taxon>
        <taxon>Gammaproteobacteria</taxon>
        <taxon>Pseudomonadales</taxon>
        <taxon>Pseudomonadaceae</taxon>
        <taxon>Pseudomonas</taxon>
    </lineage>
</organism>
<dbReference type="RefSeq" id="WP_216356254.1">
    <property type="nucleotide sequence ID" value="NZ_NBWC01000077.1"/>
</dbReference>
<dbReference type="Proteomes" id="UP000193675">
    <property type="component" value="Unassembled WGS sequence"/>
</dbReference>
<sequence length="228" mass="25438">MIENYHDVLQWVVINLAHLKFAKNMGTIVLMNLCTFPHSNIIYIFNAFGRKPILIPTDTEIPPVRAILMTNQEGALVSSCHGSDRCLVASKLTEVFDQLGDPSVGHLRTHSLHRQRRIQPQAIAALFGSERFDDLHARIGQVERHEVCRFARRGRDALRHGPVFASEYAAQPRMRLRVQPMRDLSQVAQQLNGLAGEILLDLDAAVLNGFVAEVALPIIDTGHQGVQA</sequence>
<dbReference type="AlphaFoldDB" id="A0A1X0ZLG4"/>
<gene>
    <name evidence="1" type="ORF">B7H17_26795</name>
</gene>
<evidence type="ECO:0000313" key="2">
    <source>
        <dbReference type="Proteomes" id="UP000193675"/>
    </source>
</evidence>
<protein>
    <submittedName>
        <fullName evidence="1">Uncharacterized protein</fullName>
    </submittedName>
</protein>